<dbReference type="HOGENOM" id="CLU_846026_0_0_1"/>
<evidence type="ECO:0000256" key="1">
    <source>
        <dbReference type="ARBA" id="ARBA00022723"/>
    </source>
</evidence>
<evidence type="ECO:0000259" key="7">
    <source>
        <dbReference type="PROSITE" id="PS50089"/>
    </source>
</evidence>
<evidence type="ECO:0000256" key="2">
    <source>
        <dbReference type="ARBA" id="ARBA00022771"/>
    </source>
</evidence>
<accession>H2Z0E4</accession>
<dbReference type="GO" id="GO:0008270">
    <property type="term" value="F:zinc ion binding"/>
    <property type="evidence" value="ECO:0007669"/>
    <property type="project" value="UniProtKB-KW"/>
</dbReference>
<feature type="compositionally biased region" description="Polar residues" evidence="6">
    <location>
        <begin position="309"/>
        <end position="319"/>
    </location>
</feature>
<dbReference type="Gene3D" id="3.30.40.10">
    <property type="entry name" value="Zinc/RING finger domain, C3HC4 (zinc finger)"/>
    <property type="match status" value="1"/>
</dbReference>
<dbReference type="InterPro" id="IPR017907">
    <property type="entry name" value="Znf_RING_CS"/>
</dbReference>
<keyword evidence="3" id="KW-0862">Zinc</keyword>
<dbReference type="InterPro" id="IPR013083">
    <property type="entry name" value="Znf_RING/FYVE/PHD"/>
</dbReference>
<dbReference type="PANTHER" id="PTHR23327:SF42">
    <property type="entry name" value="LON PEPTIDASE N-TERMINAL DOMAIN AND RING FINGER PROTEIN C14F5.10C"/>
    <property type="match status" value="1"/>
</dbReference>
<keyword evidence="9" id="KW-1185">Reference proteome</keyword>
<dbReference type="GO" id="GO:0061630">
    <property type="term" value="F:ubiquitin protein ligase activity"/>
    <property type="evidence" value="ECO:0007669"/>
    <property type="project" value="TreeGrafter"/>
</dbReference>
<dbReference type="PANTHER" id="PTHR23327">
    <property type="entry name" value="RING FINGER PROTEIN 127"/>
    <property type="match status" value="1"/>
</dbReference>
<dbReference type="InterPro" id="IPR027370">
    <property type="entry name" value="Znf-RING_euk"/>
</dbReference>
<dbReference type="STRING" id="51511.ENSCSAVP00000011056"/>
<dbReference type="GO" id="GO:0005737">
    <property type="term" value="C:cytoplasm"/>
    <property type="evidence" value="ECO:0007669"/>
    <property type="project" value="UniProtKB-ARBA"/>
</dbReference>
<reference evidence="8" key="3">
    <citation type="submission" date="2025-09" db="UniProtKB">
        <authorList>
            <consortium name="Ensembl"/>
        </authorList>
    </citation>
    <scope>IDENTIFICATION</scope>
</reference>
<dbReference type="GeneTree" id="ENSGT00440000033329"/>
<organism evidence="8 9">
    <name type="scientific">Ciona savignyi</name>
    <name type="common">Pacific transparent sea squirt</name>
    <dbReference type="NCBI Taxonomy" id="51511"/>
    <lineage>
        <taxon>Eukaryota</taxon>
        <taxon>Metazoa</taxon>
        <taxon>Chordata</taxon>
        <taxon>Tunicata</taxon>
        <taxon>Ascidiacea</taxon>
        <taxon>Phlebobranchia</taxon>
        <taxon>Cionidae</taxon>
        <taxon>Ciona</taxon>
    </lineage>
</organism>
<dbReference type="Pfam" id="PF13445">
    <property type="entry name" value="zf-RING_UBOX"/>
    <property type="match status" value="1"/>
</dbReference>
<dbReference type="SUPFAM" id="SSF48452">
    <property type="entry name" value="TPR-like"/>
    <property type="match status" value="1"/>
</dbReference>
<dbReference type="InParanoid" id="H2Z0E4"/>
<dbReference type="Gene3D" id="1.25.40.10">
    <property type="entry name" value="Tetratricopeptide repeat domain"/>
    <property type="match status" value="1"/>
</dbReference>
<evidence type="ECO:0000256" key="4">
    <source>
        <dbReference type="PROSITE-ProRule" id="PRU00175"/>
    </source>
</evidence>
<evidence type="ECO:0000256" key="6">
    <source>
        <dbReference type="SAM" id="MobiDB-lite"/>
    </source>
</evidence>
<dbReference type="PROSITE" id="PS50089">
    <property type="entry name" value="ZF_RING_2"/>
    <property type="match status" value="1"/>
</dbReference>
<dbReference type="PROSITE" id="PS00518">
    <property type="entry name" value="ZF_RING_1"/>
    <property type="match status" value="1"/>
</dbReference>
<feature type="region of interest" description="Disordered" evidence="6">
    <location>
        <begin position="309"/>
        <end position="329"/>
    </location>
</feature>
<dbReference type="Ensembl" id="ENSCSAVT00000011187.1">
    <property type="protein sequence ID" value="ENSCSAVP00000011056.1"/>
    <property type="gene ID" value="ENSCSAVG00000006470.1"/>
</dbReference>
<dbReference type="SUPFAM" id="SSF57850">
    <property type="entry name" value="RING/U-box"/>
    <property type="match status" value="1"/>
</dbReference>
<dbReference type="AlphaFoldDB" id="H2Z0E4"/>
<evidence type="ECO:0000256" key="3">
    <source>
        <dbReference type="ARBA" id="ARBA00022833"/>
    </source>
</evidence>
<protein>
    <recommendedName>
        <fullName evidence="7">RING-type domain-containing protein</fullName>
    </recommendedName>
</protein>
<evidence type="ECO:0000256" key="5">
    <source>
        <dbReference type="PROSITE-ProRule" id="PRU00339"/>
    </source>
</evidence>
<reference evidence="8" key="2">
    <citation type="submission" date="2025-08" db="UniProtKB">
        <authorList>
            <consortium name="Ensembl"/>
        </authorList>
    </citation>
    <scope>IDENTIFICATION</scope>
</reference>
<dbReference type="Pfam" id="PF13181">
    <property type="entry name" value="TPR_8"/>
    <property type="match status" value="1"/>
</dbReference>
<dbReference type="SMART" id="SM00028">
    <property type="entry name" value="TPR"/>
    <property type="match status" value="3"/>
</dbReference>
<name>H2Z0E4_CIOSA</name>
<keyword evidence="5" id="KW-0802">TPR repeat</keyword>
<sequence>MSTDVPTSSSDSMISRSSKSSIRSFLRSGGIKTYQNNSLLGANFAFDLYQSQSKFSAFGTTLHHIAVKLSSQTDCLSPVTVDILIDLIKDKMQGLLSKEKESLTNSNLINVEDLEAPVDDFMCPHCRELLYKPVTLLCGHSFCQLCLKSPDRPMTVCNVCNVTITEKQRTTYGNNVVLTAVFESWHKVEWKGRALTCEGIALLQNREYEKCIKKLTDAIELVPQSHSAYLNRAKAKFFLKQYESALKDATCAAIAAHKSPEAYFVKGEILVHLDYTEEALFYFTTCLILDPSREDAEKRTHDIVTNMITPHYKSSSPPLSNKRPHSGQS</sequence>
<dbReference type="Proteomes" id="UP000007875">
    <property type="component" value="Unassembled WGS sequence"/>
</dbReference>
<keyword evidence="1" id="KW-0479">Metal-binding</keyword>
<dbReference type="PROSITE" id="PS50005">
    <property type="entry name" value="TPR"/>
    <property type="match status" value="1"/>
</dbReference>
<feature type="domain" description="RING-type" evidence="7">
    <location>
        <begin position="123"/>
        <end position="161"/>
    </location>
</feature>
<proteinExistence type="predicted"/>
<dbReference type="InterPro" id="IPR019734">
    <property type="entry name" value="TPR_rpt"/>
</dbReference>
<feature type="repeat" description="TPR" evidence="5">
    <location>
        <begin position="260"/>
        <end position="293"/>
    </location>
</feature>
<dbReference type="InterPro" id="IPR001841">
    <property type="entry name" value="Znf_RING"/>
</dbReference>
<dbReference type="SMART" id="SM00184">
    <property type="entry name" value="RING"/>
    <property type="match status" value="1"/>
</dbReference>
<evidence type="ECO:0000313" key="9">
    <source>
        <dbReference type="Proteomes" id="UP000007875"/>
    </source>
</evidence>
<keyword evidence="2 4" id="KW-0863">Zinc-finger</keyword>
<dbReference type="InterPro" id="IPR011990">
    <property type="entry name" value="TPR-like_helical_dom_sf"/>
</dbReference>
<reference evidence="9" key="1">
    <citation type="submission" date="2003-08" db="EMBL/GenBank/DDBJ databases">
        <authorList>
            <person name="Birren B."/>
            <person name="Nusbaum C."/>
            <person name="Abebe A."/>
            <person name="Abouelleil A."/>
            <person name="Adekoya E."/>
            <person name="Ait-zahra M."/>
            <person name="Allen N."/>
            <person name="Allen T."/>
            <person name="An P."/>
            <person name="Anderson M."/>
            <person name="Anderson S."/>
            <person name="Arachchi H."/>
            <person name="Armbruster J."/>
            <person name="Bachantsang P."/>
            <person name="Baldwin J."/>
            <person name="Barry A."/>
            <person name="Bayul T."/>
            <person name="Blitshsteyn B."/>
            <person name="Bloom T."/>
            <person name="Blye J."/>
            <person name="Boguslavskiy L."/>
            <person name="Borowsky M."/>
            <person name="Boukhgalter B."/>
            <person name="Brunache A."/>
            <person name="Butler J."/>
            <person name="Calixte N."/>
            <person name="Calvo S."/>
            <person name="Camarata J."/>
            <person name="Campo K."/>
            <person name="Chang J."/>
            <person name="Cheshatsang Y."/>
            <person name="Citroen M."/>
            <person name="Collymore A."/>
            <person name="Considine T."/>
            <person name="Cook A."/>
            <person name="Cooke P."/>
            <person name="Corum B."/>
            <person name="Cuomo C."/>
            <person name="David R."/>
            <person name="Dawoe T."/>
            <person name="Degray S."/>
            <person name="Dodge S."/>
            <person name="Dooley K."/>
            <person name="Dorje P."/>
            <person name="Dorjee K."/>
            <person name="Dorris L."/>
            <person name="Duffey N."/>
            <person name="Dupes A."/>
            <person name="Elkins T."/>
            <person name="Engels R."/>
            <person name="Erickson J."/>
            <person name="Farina A."/>
            <person name="Faro S."/>
            <person name="Ferreira P."/>
            <person name="Fischer H."/>
            <person name="Fitzgerald M."/>
            <person name="Foley K."/>
            <person name="Gage D."/>
            <person name="Galagan J."/>
            <person name="Gearin G."/>
            <person name="Gnerre S."/>
            <person name="Gnirke A."/>
            <person name="Goyette A."/>
            <person name="Graham J."/>
            <person name="Grandbois E."/>
            <person name="Gyaltsen K."/>
            <person name="Hafez N."/>
            <person name="Hagopian D."/>
            <person name="Hagos B."/>
            <person name="Hall J."/>
            <person name="Hatcher B."/>
            <person name="Heller A."/>
            <person name="Higgins H."/>
            <person name="Honan T."/>
            <person name="Horn A."/>
            <person name="Houde N."/>
            <person name="Hughes L."/>
            <person name="Hulme W."/>
            <person name="Husby E."/>
            <person name="Iliev I."/>
            <person name="Jaffe D."/>
            <person name="Jones C."/>
            <person name="Kamal M."/>
            <person name="Kamat A."/>
            <person name="Kamvysselis M."/>
            <person name="Karlsson E."/>
            <person name="Kells C."/>
            <person name="Kieu A."/>
            <person name="Kisner P."/>
            <person name="Kodira C."/>
            <person name="Kulbokas E."/>
            <person name="Labutti K."/>
            <person name="Lama D."/>
            <person name="Landers T."/>
            <person name="Leger J."/>
            <person name="Levine S."/>
            <person name="Lewis D."/>
            <person name="Lewis T."/>
            <person name="Lindblad-toh K."/>
            <person name="Liu X."/>
            <person name="Lokyitsang T."/>
            <person name="Lokyitsang Y."/>
            <person name="Lucien O."/>
            <person name="Lui A."/>
            <person name="Ma L.J."/>
            <person name="Mabbitt R."/>
            <person name="Macdonald J."/>
            <person name="Maclean C."/>
            <person name="Major J."/>
            <person name="Manning J."/>
            <person name="Marabella R."/>
            <person name="Maru K."/>
            <person name="Matthews C."/>
            <person name="Mauceli E."/>
            <person name="Mccarthy M."/>
            <person name="Mcdonough S."/>
            <person name="Mcghee T."/>
            <person name="Meldrim J."/>
            <person name="Meneus L."/>
            <person name="Mesirov J."/>
            <person name="Mihalev A."/>
            <person name="Mihova T."/>
            <person name="Mikkelsen T."/>
            <person name="Mlenga V."/>
            <person name="Moru K."/>
            <person name="Mozes J."/>
            <person name="Mulrain L."/>
            <person name="Munson G."/>
            <person name="Naylor J."/>
            <person name="Newes C."/>
            <person name="Nguyen C."/>
            <person name="Nguyen N."/>
            <person name="Nguyen T."/>
            <person name="Nicol R."/>
            <person name="Nielsen C."/>
            <person name="Nizzari M."/>
            <person name="Norbu C."/>
            <person name="Norbu N."/>
            <person name="O'donnell P."/>
            <person name="Okoawo O."/>
            <person name="O'leary S."/>
            <person name="Omotosho B."/>
            <person name="O'neill K."/>
            <person name="Osman S."/>
            <person name="Parker S."/>
            <person name="Perrin D."/>
            <person name="Phunkhang P."/>
            <person name="Piqani B."/>
            <person name="Purcell S."/>
            <person name="Rachupka T."/>
            <person name="Ramasamy U."/>
            <person name="Rameau R."/>
            <person name="Ray V."/>
            <person name="Raymond C."/>
            <person name="Retta R."/>
            <person name="Richardson S."/>
            <person name="Rise C."/>
            <person name="Rodriguez J."/>
            <person name="Rogers J."/>
            <person name="Rogov P."/>
            <person name="Rutman M."/>
            <person name="Schupbach R."/>
            <person name="Seaman C."/>
            <person name="Settipalli S."/>
            <person name="Sharpe T."/>
            <person name="Sheridan J."/>
            <person name="Sherpa N."/>
            <person name="Shi J."/>
            <person name="Smirnov S."/>
            <person name="Smith C."/>
            <person name="Sougnez C."/>
            <person name="Spencer B."/>
            <person name="Stalker J."/>
            <person name="Stange-thomann N."/>
            <person name="Stavropoulos S."/>
            <person name="Stetson K."/>
            <person name="Stone C."/>
            <person name="Stone S."/>
            <person name="Stubbs M."/>
            <person name="Talamas J."/>
            <person name="Tchuinga P."/>
            <person name="Tenzing P."/>
            <person name="Tesfaye S."/>
            <person name="Theodore J."/>
            <person name="Thoulutsang Y."/>
            <person name="Topham K."/>
            <person name="Towey S."/>
            <person name="Tsamla T."/>
            <person name="Tsomo N."/>
            <person name="Vallee D."/>
            <person name="Vassiliev H."/>
            <person name="Venkataraman V."/>
            <person name="Vinson J."/>
            <person name="Vo A."/>
            <person name="Wade C."/>
            <person name="Wang S."/>
            <person name="Wangchuk T."/>
            <person name="Wangdi T."/>
            <person name="Whittaker C."/>
            <person name="Wilkinson J."/>
            <person name="Wu Y."/>
            <person name="Wyman D."/>
            <person name="Yadav S."/>
            <person name="Yang S."/>
            <person name="Yang X."/>
            <person name="Yeager S."/>
            <person name="Yee E."/>
            <person name="Young G."/>
            <person name="Zainoun J."/>
            <person name="Zembeck L."/>
            <person name="Zimmer A."/>
            <person name="Zody M."/>
            <person name="Lander E."/>
        </authorList>
    </citation>
    <scope>NUCLEOTIDE SEQUENCE [LARGE SCALE GENOMIC DNA]</scope>
</reference>
<evidence type="ECO:0000313" key="8">
    <source>
        <dbReference type="Ensembl" id="ENSCSAVP00000011056.1"/>
    </source>
</evidence>